<keyword evidence="2" id="KW-1185">Reference proteome</keyword>
<dbReference type="OrthoDB" id="2662966at2"/>
<sequence length="100" mass="12094">MKLPTWFKSVLQSRLDDVFARVALDPEFRRIREEKDLAFQRLFSDPTIINKPEFSEWEDISHYKQEIENEYLYWQGMQDGAQLAYVIMALIMDDEQEKEE</sequence>
<accession>A0A371PFV1</accession>
<evidence type="ECO:0000313" key="2">
    <source>
        <dbReference type="Proteomes" id="UP000261905"/>
    </source>
</evidence>
<protein>
    <recommendedName>
        <fullName evidence="3">Phage protein</fullName>
    </recommendedName>
</protein>
<reference evidence="1 2" key="1">
    <citation type="submission" date="2018-08" db="EMBL/GenBank/DDBJ databases">
        <title>Paenibacillus sp. M4BSY-1, whole genome shotgun sequence.</title>
        <authorList>
            <person name="Tuo L."/>
        </authorList>
    </citation>
    <scope>NUCLEOTIDE SEQUENCE [LARGE SCALE GENOMIC DNA]</scope>
    <source>
        <strain evidence="1 2">M4BSY-1</strain>
    </source>
</reference>
<evidence type="ECO:0000313" key="1">
    <source>
        <dbReference type="EMBL" id="REK74831.1"/>
    </source>
</evidence>
<dbReference type="AlphaFoldDB" id="A0A371PFV1"/>
<proteinExistence type="predicted"/>
<evidence type="ECO:0008006" key="3">
    <source>
        <dbReference type="Google" id="ProtNLM"/>
    </source>
</evidence>
<name>A0A371PFV1_9BACL</name>
<comment type="caution">
    <text evidence="1">The sequence shown here is derived from an EMBL/GenBank/DDBJ whole genome shotgun (WGS) entry which is preliminary data.</text>
</comment>
<gene>
    <name evidence="1" type="ORF">DX130_14330</name>
</gene>
<organism evidence="1 2">
    <name type="scientific">Paenibacillus paeoniae</name>
    <dbReference type="NCBI Taxonomy" id="2292705"/>
    <lineage>
        <taxon>Bacteria</taxon>
        <taxon>Bacillati</taxon>
        <taxon>Bacillota</taxon>
        <taxon>Bacilli</taxon>
        <taxon>Bacillales</taxon>
        <taxon>Paenibacillaceae</taxon>
        <taxon>Paenibacillus</taxon>
    </lineage>
</organism>
<dbReference type="Proteomes" id="UP000261905">
    <property type="component" value="Unassembled WGS sequence"/>
</dbReference>
<dbReference type="EMBL" id="QUBQ01000002">
    <property type="protein sequence ID" value="REK74831.1"/>
    <property type="molecule type" value="Genomic_DNA"/>
</dbReference>
<dbReference type="RefSeq" id="WP_116046492.1">
    <property type="nucleotide sequence ID" value="NZ_QUBQ01000002.1"/>
</dbReference>